<evidence type="ECO:0000256" key="3">
    <source>
        <dbReference type="ARBA" id="ARBA00023002"/>
    </source>
</evidence>
<dbReference type="SUPFAM" id="SSF50129">
    <property type="entry name" value="GroES-like"/>
    <property type="match status" value="1"/>
</dbReference>
<dbReference type="PANTHER" id="PTHR45348">
    <property type="entry name" value="HYPOTHETICAL OXIDOREDUCTASE (EUROFUNG)"/>
    <property type="match status" value="1"/>
</dbReference>
<dbReference type="Pfam" id="PF00107">
    <property type="entry name" value="ADH_zinc_N"/>
    <property type="match status" value="1"/>
</dbReference>
<dbReference type="EMBL" id="JAVRQU010000002">
    <property type="protein sequence ID" value="KAK5706878.1"/>
    <property type="molecule type" value="Genomic_DNA"/>
</dbReference>
<dbReference type="GO" id="GO:0016651">
    <property type="term" value="F:oxidoreductase activity, acting on NAD(P)H"/>
    <property type="evidence" value="ECO:0007669"/>
    <property type="project" value="InterPro"/>
</dbReference>
<dbReference type="InterPro" id="IPR013149">
    <property type="entry name" value="ADH-like_C"/>
</dbReference>
<dbReference type="Proteomes" id="UP001310594">
    <property type="component" value="Unassembled WGS sequence"/>
</dbReference>
<dbReference type="Gene3D" id="3.40.50.720">
    <property type="entry name" value="NAD(P)-binding Rossmann-like Domain"/>
    <property type="match status" value="1"/>
</dbReference>
<dbReference type="SMART" id="SM00829">
    <property type="entry name" value="PKS_ER"/>
    <property type="match status" value="1"/>
</dbReference>
<feature type="domain" description="Enoyl reductase (ER)" evidence="4">
    <location>
        <begin position="8"/>
        <end position="369"/>
    </location>
</feature>
<evidence type="ECO:0000256" key="2">
    <source>
        <dbReference type="ARBA" id="ARBA00011245"/>
    </source>
</evidence>
<dbReference type="InterPro" id="IPR036291">
    <property type="entry name" value="NAD(P)-bd_dom_sf"/>
</dbReference>
<dbReference type="Gene3D" id="3.90.180.10">
    <property type="entry name" value="Medium-chain alcohol dehydrogenases, catalytic domain"/>
    <property type="match status" value="1"/>
</dbReference>
<dbReference type="SUPFAM" id="SSF51735">
    <property type="entry name" value="NAD(P)-binding Rossmann-fold domains"/>
    <property type="match status" value="1"/>
</dbReference>
<dbReference type="InterPro" id="IPR011032">
    <property type="entry name" value="GroES-like_sf"/>
</dbReference>
<dbReference type="CDD" id="cd08249">
    <property type="entry name" value="enoyl_reductase_like"/>
    <property type="match status" value="1"/>
</dbReference>
<gene>
    <name evidence="5" type="ORF">LTR97_001870</name>
</gene>
<name>A0AAN7WDF6_9PEZI</name>
<protein>
    <submittedName>
        <fullName evidence="5">Secondary metabolism biosynthetic enzyme</fullName>
    </submittedName>
</protein>
<proteinExistence type="inferred from homology"/>
<evidence type="ECO:0000313" key="6">
    <source>
        <dbReference type="Proteomes" id="UP001310594"/>
    </source>
</evidence>
<keyword evidence="3" id="KW-0560">Oxidoreductase</keyword>
<dbReference type="InterPro" id="IPR020843">
    <property type="entry name" value="ER"/>
</dbReference>
<comment type="caution">
    <text evidence="5">The sequence shown here is derived from an EMBL/GenBank/DDBJ whole genome shotgun (WGS) entry which is preliminary data.</text>
</comment>
<comment type="similarity">
    <text evidence="1">Belongs to the zinc-containing alcohol dehydrogenase family.</text>
</comment>
<dbReference type="AlphaFoldDB" id="A0AAN7WDF6"/>
<evidence type="ECO:0000256" key="1">
    <source>
        <dbReference type="ARBA" id="ARBA00008072"/>
    </source>
</evidence>
<sequence>MKALALDAEARTANIRDIPQPSPGPNELLIRVHAIGLNPIDPLYVSTPLAASGRTIGSDFAGTIVALPSSPNPNNHLRIGDRVSAFLQGACSTNPRPGAFAEFLVVPWDLIWKFPDSVGVEEAAGVSLVALTAAQGVYYCLGLPAPFFYDREVKWAEHPEWRGFQSREKASGGELKFFVYGASTSVALFAAQFIRLSARASGRTVKLFGAASKSRHELLKQEPYSYDHLVDYRDPDWDHQIRSLAEGEGMDYVYDCISEGSSVERASGLLREGGKSMVVRSRPGGAWTADNLPVEPIYNAVWEGLGEDIEYQGMVLKKSPAAKGFAVAFYEWLGGVLGREVKAVPVRVMPGGLERVVGDGFALLGAGGMGDRDVKREGEWMRPVSGEKLVYRI</sequence>
<evidence type="ECO:0000313" key="5">
    <source>
        <dbReference type="EMBL" id="KAK5706878.1"/>
    </source>
</evidence>
<reference evidence="5" key="1">
    <citation type="submission" date="2023-08" db="EMBL/GenBank/DDBJ databases">
        <title>Black Yeasts Isolated from many extreme environments.</title>
        <authorList>
            <person name="Coleine C."/>
            <person name="Stajich J.E."/>
            <person name="Selbmann L."/>
        </authorList>
    </citation>
    <scope>NUCLEOTIDE SEQUENCE</scope>
    <source>
        <strain evidence="5">CCFEE 5810</strain>
    </source>
</reference>
<dbReference type="PANTHER" id="PTHR45348:SF7">
    <property type="entry name" value="ZINC BINDING OXIDOREDUCTASE, PUTATIVE-RELATED"/>
    <property type="match status" value="1"/>
</dbReference>
<accession>A0AAN7WDF6</accession>
<dbReference type="InterPro" id="IPR047122">
    <property type="entry name" value="Trans-enoyl_RdTase-like"/>
</dbReference>
<dbReference type="InterPro" id="IPR013154">
    <property type="entry name" value="ADH-like_N"/>
</dbReference>
<organism evidence="5 6">
    <name type="scientific">Elasticomyces elasticus</name>
    <dbReference type="NCBI Taxonomy" id="574655"/>
    <lineage>
        <taxon>Eukaryota</taxon>
        <taxon>Fungi</taxon>
        <taxon>Dikarya</taxon>
        <taxon>Ascomycota</taxon>
        <taxon>Pezizomycotina</taxon>
        <taxon>Dothideomycetes</taxon>
        <taxon>Dothideomycetidae</taxon>
        <taxon>Mycosphaerellales</taxon>
        <taxon>Teratosphaeriaceae</taxon>
        <taxon>Elasticomyces</taxon>
    </lineage>
</organism>
<comment type="subunit">
    <text evidence="2">Monomer.</text>
</comment>
<evidence type="ECO:0000259" key="4">
    <source>
        <dbReference type="SMART" id="SM00829"/>
    </source>
</evidence>
<dbReference type="Pfam" id="PF08240">
    <property type="entry name" value="ADH_N"/>
    <property type="match status" value="1"/>
</dbReference>